<comment type="caution">
    <text evidence="1">The sequence shown here is derived from an EMBL/GenBank/DDBJ whole genome shotgun (WGS) entry which is preliminary data.</text>
</comment>
<accession>A0AAV7MSR1</accession>
<reference evidence="1" key="1">
    <citation type="journal article" date="2022" name="bioRxiv">
        <title>Sequencing and chromosome-scale assembly of the giantPleurodeles waltlgenome.</title>
        <authorList>
            <person name="Brown T."/>
            <person name="Elewa A."/>
            <person name="Iarovenko S."/>
            <person name="Subramanian E."/>
            <person name="Araus A.J."/>
            <person name="Petzold A."/>
            <person name="Susuki M."/>
            <person name="Suzuki K.-i.T."/>
            <person name="Hayashi T."/>
            <person name="Toyoda A."/>
            <person name="Oliveira C."/>
            <person name="Osipova E."/>
            <person name="Leigh N.D."/>
            <person name="Simon A."/>
            <person name="Yun M.H."/>
        </authorList>
    </citation>
    <scope>NUCLEOTIDE SEQUENCE</scope>
    <source>
        <strain evidence="1">20211129_DDA</strain>
        <tissue evidence="1">Liver</tissue>
    </source>
</reference>
<dbReference type="EMBL" id="JANPWB010000013">
    <property type="protein sequence ID" value="KAJ1106776.1"/>
    <property type="molecule type" value="Genomic_DNA"/>
</dbReference>
<gene>
    <name evidence="1" type="ORF">NDU88_004174</name>
</gene>
<sequence length="240" mass="25612">MCPHAQLPPRHVCWSKGVAIQPSAPGVPVSVSHRGSGAFAIVPLHSARFVSLSRWLVSSPAPVKRGADTQCPQWTISIKLGPFLKLLWVALPLASSTPITPQSAEAFSPIRTGQCHSQALRRFYAVLGHQISQLAPTPLLIIGELSVRASSLRAHQRPLPMSSQLGLSRPPSCGLASRQAPPVLPAAGARLRCFSQGALALLPLEVSGGQEGASVWVPLYQDINLRRASGLSSYRRLLTP</sequence>
<protein>
    <submittedName>
        <fullName evidence="1">Uncharacterized protein</fullName>
    </submittedName>
</protein>
<dbReference type="AlphaFoldDB" id="A0AAV7MSR1"/>
<name>A0AAV7MSR1_PLEWA</name>
<keyword evidence="2" id="KW-1185">Reference proteome</keyword>
<organism evidence="1 2">
    <name type="scientific">Pleurodeles waltl</name>
    <name type="common">Iberian ribbed newt</name>
    <dbReference type="NCBI Taxonomy" id="8319"/>
    <lineage>
        <taxon>Eukaryota</taxon>
        <taxon>Metazoa</taxon>
        <taxon>Chordata</taxon>
        <taxon>Craniata</taxon>
        <taxon>Vertebrata</taxon>
        <taxon>Euteleostomi</taxon>
        <taxon>Amphibia</taxon>
        <taxon>Batrachia</taxon>
        <taxon>Caudata</taxon>
        <taxon>Salamandroidea</taxon>
        <taxon>Salamandridae</taxon>
        <taxon>Pleurodelinae</taxon>
        <taxon>Pleurodeles</taxon>
    </lineage>
</organism>
<evidence type="ECO:0000313" key="2">
    <source>
        <dbReference type="Proteomes" id="UP001066276"/>
    </source>
</evidence>
<proteinExistence type="predicted"/>
<dbReference type="Proteomes" id="UP001066276">
    <property type="component" value="Chromosome 9"/>
</dbReference>
<evidence type="ECO:0000313" key="1">
    <source>
        <dbReference type="EMBL" id="KAJ1106776.1"/>
    </source>
</evidence>